<accession>K9WAF4</accession>
<name>K9WAF4_9CYAN</name>
<keyword evidence="2" id="KW-1185">Reference proteome</keyword>
<gene>
    <name evidence="1" type="ORF">Mic7113_0571</name>
</gene>
<dbReference type="HOGENOM" id="CLU_3312796_0_0_3"/>
<dbReference type="Proteomes" id="UP000010471">
    <property type="component" value="Chromosome"/>
</dbReference>
<sequence>MDRFYRFFVYNQITYSFIDNLPTLYIELSLFAVRLVVAA</sequence>
<evidence type="ECO:0000313" key="1">
    <source>
        <dbReference type="EMBL" id="AFZ16487.1"/>
    </source>
</evidence>
<dbReference type="STRING" id="1173027.Mic7113_0571"/>
<proteinExistence type="predicted"/>
<protein>
    <submittedName>
        <fullName evidence="1">Uncharacterized protein</fullName>
    </submittedName>
</protein>
<organism evidence="1 2">
    <name type="scientific">Allocoleopsis franciscana PCC 7113</name>
    <dbReference type="NCBI Taxonomy" id="1173027"/>
    <lineage>
        <taxon>Bacteria</taxon>
        <taxon>Bacillati</taxon>
        <taxon>Cyanobacteriota</taxon>
        <taxon>Cyanophyceae</taxon>
        <taxon>Coleofasciculales</taxon>
        <taxon>Coleofasciculaceae</taxon>
        <taxon>Allocoleopsis</taxon>
        <taxon>Allocoleopsis franciscana</taxon>
    </lineage>
</organism>
<dbReference type="KEGG" id="mic:Mic7113_0571"/>
<reference evidence="1 2" key="1">
    <citation type="submission" date="2012-06" db="EMBL/GenBank/DDBJ databases">
        <title>Finished chromosome of genome of Microcoleus sp. PCC 7113.</title>
        <authorList>
            <consortium name="US DOE Joint Genome Institute"/>
            <person name="Gugger M."/>
            <person name="Coursin T."/>
            <person name="Rippka R."/>
            <person name="Tandeau De Marsac N."/>
            <person name="Huntemann M."/>
            <person name="Wei C.-L."/>
            <person name="Han J."/>
            <person name="Detter J.C."/>
            <person name="Han C."/>
            <person name="Tapia R."/>
            <person name="Chen A."/>
            <person name="Kyrpides N."/>
            <person name="Mavromatis K."/>
            <person name="Markowitz V."/>
            <person name="Szeto E."/>
            <person name="Ivanova N."/>
            <person name="Pagani I."/>
            <person name="Pati A."/>
            <person name="Goodwin L."/>
            <person name="Nordberg H.P."/>
            <person name="Cantor M.N."/>
            <person name="Hua S.X."/>
            <person name="Woyke T."/>
            <person name="Kerfeld C.A."/>
        </authorList>
    </citation>
    <scope>NUCLEOTIDE SEQUENCE [LARGE SCALE GENOMIC DNA]</scope>
    <source>
        <strain evidence="1 2">PCC 7113</strain>
    </source>
</reference>
<dbReference type="AlphaFoldDB" id="K9WAF4"/>
<dbReference type="EMBL" id="CP003630">
    <property type="protein sequence ID" value="AFZ16487.1"/>
    <property type="molecule type" value="Genomic_DNA"/>
</dbReference>
<evidence type="ECO:0000313" key="2">
    <source>
        <dbReference type="Proteomes" id="UP000010471"/>
    </source>
</evidence>